<gene>
    <name evidence="4" type="ORF">G2997_16730</name>
    <name evidence="3" type="ORF">GB034_15720</name>
</gene>
<feature type="domain" description="A-factor biosynthesis hotdog" evidence="2">
    <location>
        <begin position="59"/>
        <end position="196"/>
    </location>
</feature>
<evidence type="ECO:0000259" key="2">
    <source>
        <dbReference type="Pfam" id="PF03756"/>
    </source>
</evidence>
<reference evidence="4" key="2">
    <citation type="submission" date="2019-10" db="EMBL/GenBank/DDBJ databases">
        <authorList>
            <consortium name="NCBI Pathogen Detection Project"/>
        </authorList>
    </citation>
    <scope>NUCLEOTIDE SEQUENCE</scope>
    <source>
        <strain evidence="4">Salmonella enterica</strain>
    </source>
</reference>
<dbReference type="InterPro" id="IPR023214">
    <property type="entry name" value="HAD_sf"/>
</dbReference>
<dbReference type="InterPro" id="IPR006439">
    <property type="entry name" value="HAD-SF_hydro_IA"/>
</dbReference>
<feature type="domain" description="A-factor biosynthesis hotdog" evidence="2">
    <location>
        <begin position="233"/>
        <end position="328"/>
    </location>
</feature>
<dbReference type="SUPFAM" id="SSF56784">
    <property type="entry name" value="HAD-like"/>
    <property type="match status" value="1"/>
</dbReference>
<evidence type="ECO:0000256" key="1">
    <source>
        <dbReference type="ARBA" id="ARBA00022723"/>
    </source>
</evidence>
<keyword evidence="4" id="KW-0378">Hydrolase</keyword>
<proteinExistence type="predicted"/>
<dbReference type="InterPro" id="IPR023198">
    <property type="entry name" value="PGP-like_dom2"/>
</dbReference>
<dbReference type="Pfam" id="PF00702">
    <property type="entry name" value="Hydrolase"/>
    <property type="match status" value="1"/>
</dbReference>
<dbReference type="NCBIfam" id="TIGR01509">
    <property type="entry name" value="HAD-SF-IA-v3"/>
    <property type="match status" value="1"/>
</dbReference>
<dbReference type="InterPro" id="IPR036412">
    <property type="entry name" value="HAD-like_sf"/>
</dbReference>
<dbReference type="PRINTS" id="PR00413">
    <property type="entry name" value="HADHALOGNASE"/>
</dbReference>
<reference evidence="4" key="1">
    <citation type="journal article" date="2018" name="Genome Biol.">
        <title>SKESA: strategic k-mer extension for scrupulous assemblies.</title>
        <authorList>
            <person name="Souvorov A."/>
            <person name="Agarwala R."/>
            <person name="Lipman D.J."/>
        </authorList>
    </citation>
    <scope>NUCLEOTIDE SEQUENCE</scope>
    <source>
        <strain evidence="4">Salmonella enterica</strain>
    </source>
</reference>
<dbReference type="GO" id="GO:0046872">
    <property type="term" value="F:metal ion binding"/>
    <property type="evidence" value="ECO:0007669"/>
    <property type="project" value="UniProtKB-KW"/>
</dbReference>
<dbReference type="CDD" id="cd02603">
    <property type="entry name" value="HAD_sEH-N_like"/>
    <property type="match status" value="1"/>
</dbReference>
<evidence type="ECO:0000313" key="3">
    <source>
        <dbReference type="EMBL" id="HAB1979468.1"/>
    </source>
</evidence>
<organism evidence="4">
    <name type="scientific">Salmonella diarizonae</name>
    <dbReference type="NCBI Taxonomy" id="59204"/>
    <lineage>
        <taxon>Bacteria</taxon>
        <taxon>Pseudomonadati</taxon>
        <taxon>Pseudomonadota</taxon>
        <taxon>Gammaproteobacteria</taxon>
        <taxon>Enterobacterales</taxon>
        <taxon>Enterobacteriaceae</taxon>
        <taxon>Salmonella</taxon>
    </lineage>
</organism>
<dbReference type="AlphaFoldDB" id="A0A726QPF5"/>
<dbReference type="Gene3D" id="1.10.150.240">
    <property type="entry name" value="Putative phosphatase, domain 2"/>
    <property type="match status" value="1"/>
</dbReference>
<dbReference type="GO" id="GO:0016787">
    <property type="term" value="F:hydrolase activity"/>
    <property type="evidence" value="ECO:0007669"/>
    <property type="project" value="UniProtKB-KW"/>
</dbReference>
<evidence type="ECO:0000313" key="4">
    <source>
        <dbReference type="EMBL" id="HAE1596273.1"/>
    </source>
</evidence>
<protein>
    <submittedName>
        <fullName evidence="4">HAD-IA family hydrolase</fullName>
    </submittedName>
</protein>
<comment type="caution">
    <text evidence="4">The sequence shown here is derived from an EMBL/GenBank/DDBJ whole genome shotgun (WGS) entry which is preliminary data.</text>
</comment>
<dbReference type="InterPro" id="IPR005509">
    <property type="entry name" value="AfsA_hotdog_dom"/>
</dbReference>
<dbReference type="SFLD" id="SFLDS00003">
    <property type="entry name" value="Haloacid_Dehalogenase"/>
    <property type="match status" value="1"/>
</dbReference>
<dbReference type="Gene3D" id="3.40.50.1000">
    <property type="entry name" value="HAD superfamily/HAD-like"/>
    <property type="match status" value="1"/>
</dbReference>
<name>A0A726QPF5_SALDZ</name>
<dbReference type="PANTHER" id="PTHR43611:SF3">
    <property type="entry name" value="FLAVIN MONONUCLEOTIDE HYDROLASE 1, CHLOROPLATIC"/>
    <property type="match status" value="1"/>
</dbReference>
<dbReference type="PANTHER" id="PTHR43611">
    <property type="entry name" value="ALPHA-D-GLUCOSE 1-PHOSPHATE PHOSPHATASE"/>
    <property type="match status" value="1"/>
</dbReference>
<dbReference type="EMBL" id="DAAQZP010000044">
    <property type="protein sequence ID" value="HAE1596273.1"/>
    <property type="molecule type" value="Genomic_DNA"/>
</dbReference>
<accession>A0A726QPF5</accession>
<sequence>MFDEHRTFIFNDTFDVHRTYHYSQNVSLTTHAMENVHMDSVYQSQENKLSFDGSIDRRYVHRQAINEVFITDSQQVDSNHFIFSAMLPKSHMYFNDLPELTDGHRCYDAMLLLEVFRQTSIYVTHKYYDVPLNAKFIFNNAEFKILNYPLLEIMQQPLHSVIQVKITNLKYRKKILAGYTLEMTLLINNIACAQKIMGIGWMDDTVWKKLRAKNENLPPLNYNNIKPAQCTSVGRIFPRNVVIGDVQIKDSMLSATLIVDQSYSSIFDHPLDHIPGMFIIEACRQAALLAVNSYKGTPANQLILYNCNMSFQQFCELSSTAQCIVDLHEITVTGTLINVPISVLQNGTKNTIGTIILKVVNDAEYEHKEKTDFYWFDFGGVLSPPISSLFDLYYEKTGIPTDQLQAAMKSVADDMNLPTLAPVENAILTELEWGSRLRETMARLFPETDTRRAQLEHFGQQWFAHVTANAAMVKQITDMRNAGYRVGILTNNVVEWRPYWQSMVGLNDVVEHIVDSCDVRCRKPDPSFFALAEQVAGVTPEQCVLIDDLVENCLAAEKRGWRTIQFLNNEDCLNKLHTLTYGEE</sequence>
<dbReference type="EMBL" id="DAAFXY010000039">
    <property type="protein sequence ID" value="HAB1979468.1"/>
    <property type="molecule type" value="Genomic_DNA"/>
</dbReference>
<dbReference type="Pfam" id="PF03756">
    <property type="entry name" value="AfsA"/>
    <property type="match status" value="2"/>
</dbReference>
<keyword evidence="1" id="KW-0479">Metal-binding</keyword>
<dbReference type="SFLD" id="SFLDG01129">
    <property type="entry name" value="C1.5:_HAD__Beta-PGM__Phosphata"/>
    <property type="match status" value="1"/>
</dbReference>